<protein>
    <recommendedName>
        <fullName evidence="4">Secreted protein</fullName>
    </recommendedName>
</protein>
<feature type="transmembrane region" description="Helical" evidence="1">
    <location>
        <begin position="7"/>
        <end position="24"/>
    </location>
</feature>
<dbReference type="Proteomes" id="UP001597532">
    <property type="component" value="Unassembled WGS sequence"/>
</dbReference>
<evidence type="ECO:0000313" key="2">
    <source>
        <dbReference type="EMBL" id="MFD2791237.1"/>
    </source>
</evidence>
<keyword evidence="3" id="KW-1185">Reference proteome</keyword>
<comment type="caution">
    <text evidence="2">The sequence shown here is derived from an EMBL/GenBank/DDBJ whole genome shotgun (WGS) entry which is preliminary data.</text>
</comment>
<keyword evidence="1" id="KW-0472">Membrane</keyword>
<evidence type="ECO:0008006" key="4">
    <source>
        <dbReference type="Google" id="ProtNLM"/>
    </source>
</evidence>
<evidence type="ECO:0000256" key="1">
    <source>
        <dbReference type="SAM" id="Phobius"/>
    </source>
</evidence>
<proteinExistence type="predicted"/>
<sequence>MNYRIKSLVYLIGFITSVLVYSQLQEETDTEKEVLTIESNNVDDGIANTDY</sequence>
<dbReference type="EMBL" id="JBHUOK010000032">
    <property type="protein sequence ID" value="MFD2791237.1"/>
    <property type="molecule type" value="Genomic_DNA"/>
</dbReference>
<evidence type="ECO:0000313" key="3">
    <source>
        <dbReference type="Proteomes" id="UP001597532"/>
    </source>
</evidence>
<reference evidence="3" key="1">
    <citation type="journal article" date="2019" name="Int. J. Syst. Evol. Microbiol.">
        <title>The Global Catalogue of Microorganisms (GCM) 10K type strain sequencing project: providing services to taxonomists for standard genome sequencing and annotation.</title>
        <authorList>
            <consortium name="The Broad Institute Genomics Platform"/>
            <consortium name="The Broad Institute Genome Sequencing Center for Infectious Disease"/>
            <person name="Wu L."/>
            <person name="Ma J."/>
        </authorList>
    </citation>
    <scope>NUCLEOTIDE SEQUENCE [LARGE SCALE GENOMIC DNA]</scope>
    <source>
        <strain evidence="3">KCTC 52924</strain>
    </source>
</reference>
<keyword evidence="1" id="KW-0812">Transmembrane</keyword>
<dbReference type="RefSeq" id="WP_251806439.1">
    <property type="nucleotide sequence ID" value="NZ_CP166679.1"/>
</dbReference>
<gene>
    <name evidence="2" type="ORF">ACFS1K_15785</name>
</gene>
<name>A0ABW5VHY9_9FLAO</name>
<keyword evidence="1" id="KW-1133">Transmembrane helix</keyword>
<accession>A0ABW5VHY9</accession>
<organism evidence="2 3">
    <name type="scientific">Arenibacter antarcticus</name>
    <dbReference type="NCBI Taxonomy" id="2040469"/>
    <lineage>
        <taxon>Bacteria</taxon>
        <taxon>Pseudomonadati</taxon>
        <taxon>Bacteroidota</taxon>
        <taxon>Flavobacteriia</taxon>
        <taxon>Flavobacteriales</taxon>
        <taxon>Flavobacteriaceae</taxon>
        <taxon>Arenibacter</taxon>
    </lineage>
</organism>